<evidence type="ECO:0000259" key="3">
    <source>
        <dbReference type="PROSITE" id="PS51462"/>
    </source>
</evidence>
<evidence type="ECO:0000256" key="2">
    <source>
        <dbReference type="SAM" id="MobiDB-lite"/>
    </source>
</evidence>
<dbReference type="SUPFAM" id="SSF55811">
    <property type="entry name" value="Nudix"/>
    <property type="match status" value="1"/>
</dbReference>
<dbReference type="GO" id="GO:0047631">
    <property type="term" value="F:ADP-ribose diphosphatase activity"/>
    <property type="evidence" value="ECO:0007669"/>
    <property type="project" value="UniProtKB-EC"/>
</dbReference>
<evidence type="ECO:0000313" key="5">
    <source>
        <dbReference type="Proteomes" id="UP000592181"/>
    </source>
</evidence>
<keyword evidence="5" id="KW-1185">Reference proteome</keyword>
<dbReference type="AlphaFoldDB" id="A0A852XC77"/>
<dbReference type="Gene3D" id="3.90.79.10">
    <property type="entry name" value="Nucleoside Triphosphate Pyrophosphohydrolase"/>
    <property type="match status" value="1"/>
</dbReference>
<dbReference type="PROSITE" id="PS51462">
    <property type="entry name" value="NUDIX"/>
    <property type="match status" value="1"/>
</dbReference>
<evidence type="ECO:0000313" key="4">
    <source>
        <dbReference type="EMBL" id="NYG38323.1"/>
    </source>
</evidence>
<dbReference type="PANTHER" id="PTHR11839:SF31">
    <property type="entry name" value="ADP-RIBOSE PYROPHOSPHATASE"/>
    <property type="match status" value="1"/>
</dbReference>
<dbReference type="EMBL" id="JACBZX010000001">
    <property type="protein sequence ID" value="NYG38323.1"/>
    <property type="molecule type" value="Genomic_DNA"/>
</dbReference>
<dbReference type="Proteomes" id="UP000592181">
    <property type="component" value="Unassembled WGS sequence"/>
</dbReference>
<accession>A0A852XC77</accession>
<feature type="region of interest" description="Disordered" evidence="2">
    <location>
        <begin position="1"/>
        <end position="29"/>
    </location>
</feature>
<dbReference type="GO" id="GO:0006753">
    <property type="term" value="P:nucleoside phosphate metabolic process"/>
    <property type="evidence" value="ECO:0007669"/>
    <property type="project" value="TreeGrafter"/>
</dbReference>
<dbReference type="CDD" id="cd24158">
    <property type="entry name" value="NUDIX_ADPRase_Rv1700"/>
    <property type="match status" value="1"/>
</dbReference>
<dbReference type="RefSeq" id="WP_179463537.1">
    <property type="nucleotide sequence ID" value="NZ_JACBZX010000001.1"/>
</dbReference>
<keyword evidence="1 4" id="KW-0378">Hydrolase</keyword>
<sequence length="237" mass="25965">MSPGSGDISADPVAAEGTAAATDAETTPLRDELGEQHVLTSEVAFHGAIWDVRRDTFDLAGQRLTREVVDHPGAVAVLALDAQDRAVLIRQYRHPIAAHEWEIPAGLLDIPGEDPLVAARRELAEETDLQAEEWSVLVDYWSSPGGMDEALRVYLARGLSEVPAAERFQREGEEAHLLQRRVPLDEARDAVLAGHVHNATLIIAVLTAERMRAEGWRDLRPGDSPWPVHPGRRAEAP</sequence>
<comment type="caution">
    <text evidence="4">The sequence shown here is derived from an EMBL/GenBank/DDBJ whole genome shotgun (WGS) entry which is preliminary data.</text>
</comment>
<dbReference type="EC" id="3.6.1.13" evidence="4"/>
<dbReference type="GO" id="GO:0019693">
    <property type="term" value="P:ribose phosphate metabolic process"/>
    <property type="evidence" value="ECO:0007669"/>
    <property type="project" value="TreeGrafter"/>
</dbReference>
<protein>
    <submittedName>
        <fullName evidence="4">ADP-ribose pyrophosphatase</fullName>
        <ecNumber evidence="4">3.6.1.13</ecNumber>
    </submittedName>
</protein>
<gene>
    <name evidence="4" type="ORF">BJY28_002792</name>
</gene>
<proteinExistence type="predicted"/>
<name>A0A852XC77_9MICO</name>
<dbReference type="PANTHER" id="PTHR11839">
    <property type="entry name" value="UDP/ADP-SUGAR PYROPHOSPHATASE"/>
    <property type="match status" value="1"/>
</dbReference>
<reference evidence="4 5" key="1">
    <citation type="submission" date="2020-07" db="EMBL/GenBank/DDBJ databases">
        <title>Sequencing the genomes of 1000 actinobacteria strains.</title>
        <authorList>
            <person name="Klenk H.-P."/>
        </authorList>
    </citation>
    <scope>NUCLEOTIDE SEQUENCE [LARGE SCALE GENOMIC DNA]</scope>
    <source>
        <strain evidence="4 5">DSM 24723</strain>
    </source>
</reference>
<feature type="region of interest" description="Disordered" evidence="2">
    <location>
        <begin position="217"/>
        <end position="237"/>
    </location>
</feature>
<dbReference type="Pfam" id="PF00293">
    <property type="entry name" value="NUDIX"/>
    <property type="match status" value="1"/>
</dbReference>
<feature type="compositionally biased region" description="Low complexity" evidence="2">
    <location>
        <begin position="10"/>
        <end position="27"/>
    </location>
</feature>
<evidence type="ECO:0000256" key="1">
    <source>
        <dbReference type="ARBA" id="ARBA00022801"/>
    </source>
</evidence>
<organism evidence="4 5">
    <name type="scientific">Janibacter alkaliphilus</name>
    <dbReference type="NCBI Taxonomy" id="1069963"/>
    <lineage>
        <taxon>Bacteria</taxon>
        <taxon>Bacillati</taxon>
        <taxon>Actinomycetota</taxon>
        <taxon>Actinomycetes</taxon>
        <taxon>Micrococcales</taxon>
        <taxon>Intrasporangiaceae</taxon>
        <taxon>Janibacter</taxon>
    </lineage>
</organism>
<dbReference type="InterPro" id="IPR015797">
    <property type="entry name" value="NUDIX_hydrolase-like_dom_sf"/>
</dbReference>
<feature type="domain" description="Nudix hydrolase" evidence="3">
    <location>
        <begin position="69"/>
        <end position="209"/>
    </location>
</feature>
<dbReference type="GO" id="GO:0005829">
    <property type="term" value="C:cytosol"/>
    <property type="evidence" value="ECO:0007669"/>
    <property type="project" value="TreeGrafter"/>
</dbReference>
<dbReference type="InterPro" id="IPR000086">
    <property type="entry name" value="NUDIX_hydrolase_dom"/>
</dbReference>